<feature type="region of interest" description="Disordered" evidence="1">
    <location>
        <begin position="145"/>
        <end position="219"/>
    </location>
</feature>
<keyword evidence="5" id="KW-1185">Reference proteome</keyword>
<dbReference type="InterPro" id="IPR036508">
    <property type="entry name" value="Chitin-bd_dom_sf"/>
</dbReference>
<dbReference type="OMA" id="SIRNCNA"/>
<dbReference type="GO" id="GO:0005576">
    <property type="term" value="C:extracellular region"/>
    <property type="evidence" value="ECO:0007669"/>
    <property type="project" value="InterPro"/>
</dbReference>
<dbReference type="EMBL" id="JRES01001146">
    <property type="protein sequence ID" value="KNC25147.1"/>
    <property type="molecule type" value="Genomic_DNA"/>
</dbReference>
<evidence type="ECO:0000313" key="4">
    <source>
        <dbReference type="EMBL" id="KNC25147.1"/>
    </source>
</evidence>
<dbReference type="GO" id="GO:0008061">
    <property type="term" value="F:chitin binding"/>
    <property type="evidence" value="ECO:0007669"/>
    <property type="project" value="InterPro"/>
</dbReference>
<feature type="domain" description="Chitin-binding type-2" evidence="3">
    <location>
        <begin position="221"/>
        <end position="282"/>
    </location>
</feature>
<gene>
    <name evidence="4" type="ORF">FF38_03890</name>
</gene>
<protein>
    <recommendedName>
        <fullName evidence="3">Chitin-binding type-2 domain-containing protein</fullName>
    </recommendedName>
</protein>
<feature type="compositionally biased region" description="Low complexity" evidence="1">
    <location>
        <begin position="145"/>
        <end position="216"/>
    </location>
</feature>
<dbReference type="SUPFAM" id="SSF57625">
    <property type="entry name" value="Invertebrate chitin-binding proteins"/>
    <property type="match status" value="1"/>
</dbReference>
<feature type="signal peptide" evidence="2">
    <location>
        <begin position="1"/>
        <end position="20"/>
    </location>
</feature>
<dbReference type="PROSITE" id="PS50940">
    <property type="entry name" value="CHIT_BIND_II"/>
    <property type="match status" value="1"/>
</dbReference>
<evidence type="ECO:0000259" key="3">
    <source>
        <dbReference type="PROSITE" id="PS50940"/>
    </source>
</evidence>
<evidence type="ECO:0000256" key="2">
    <source>
        <dbReference type="SAM" id="SignalP"/>
    </source>
</evidence>
<dbReference type="InterPro" id="IPR002557">
    <property type="entry name" value="Chitin-bd_dom"/>
</dbReference>
<organism evidence="4 5">
    <name type="scientific">Lucilia cuprina</name>
    <name type="common">Green bottle fly</name>
    <name type="synonym">Australian sheep blowfly</name>
    <dbReference type="NCBI Taxonomy" id="7375"/>
    <lineage>
        <taxon>Eukaryota</taxon>
        <taxon>Metazoa</taxon>
        <taxon>Ecdysozoa</taxon>
        <taxon>Arthropoda</taxon>
        <taxon>Hexapoda</taxon>
        <taxon>Insecta</taxon>
        <taxon>Pterygota</taxon>
        <taxon>Neoptera</taxon>
        <taxon>Endopterygota</taxon>
        <taxon>Diptera</taxon>
        <taxon>Brachycera</taxon>
        <taxon>Muscomorpha</taxon>
        <taxon>Oestroidea</taxon>
        <taxon>Calliphoridae</taxon>
        <taxon>Luciliinae</taxon>
        <taxon>Lucilia</taxon>
    </lineage>
</organism>
<name>A0A0L0BYN1_LUCCU</name>
<evidence type="ECO:0000256" key="1">
    <source>
        <dbReference type="SAM" id="MobiDB-lite"/>
    </source>
</evidence>
<keyword evidence="2" id="KW-0732">Signal</keyword>
<comment type="caution">
    <text evidence="4">The sequence shown here is derived from an EMBL/GenBank/DDBJ whole genome shotgun (WGS) entry which is preliminary data.</text>
</comment>
<reference evidence="4 5" key="1">
    <citation type="journal article" date="2015" name="Nat. Commun.">
        <title>Lucilia cuprina genome unlocks parasitic fly biology to underpin future interventions.</title>
        <authorList>
            <person name="Anstead C.A."/>
            <person name="Korhonen P.K."/>
            <person name="Young N.D."/>
            <person name="Hall R.S."/>
            <person name="Jex A.R."/>
            <person name="Murali S.C."/>
            <person name="Hughes D.S."/>
            <person name="Lee S.F."/>
            <person name="Perry T."/>
            <person name="Stroehlein A.J."/>
            <person name="Ansell B.R."/>
            <person name="Breugelmans B."/>
            <person name="Hofmann A."/>
            <person name="Qu J."/>
            <person name="Dugan S."/>
            <person name="Lee S.L."/>
            <person name="Chao H."/>
            <person name="Dinh H."/>
            <person name="Han Y."/>
            <person name="Doddapaneni H.V."/>
            <person name="Worley K.C."/>
            <person name="Muzny D.M."/>
            <person name="Ioannidis P."/>
            <person name="Waterhouse R.M."/>
            <person name="Zdobnov E.M."/>
            <person name="James P.J."/>
            <person name="Bagnall N.H."/>
            <person name="Kotze A.C."/>
            <person name="Gibbs R.A."/>
            <person name="Richards S."/>
            <person name="Batterham P."/>
            <person name="Gasser R.B."/>
        </authorList>
    </citation>
    <scope>NUCLEOTIDE SEQUENCE [LARGE SCALE GENOMIC DNA]</scope>
    <source>
        <strain evidence="4 5">LS</strain>
        <tissue evidence="4">Full body</tissue>
    </source>
</reference>
<accession>A0A0L0BYN1</accession>
<dbReference type="Proteomes" id="UP000037069">
    <property type="component" value="Unassembled WGS sequence"/>
</dbReference>
<dbReference type="AlphaFoldDB" id="A0A0L0BYN1"/>
<dbReference type="OrthoDB" id="7872662at2759"/>
<sequence length="282" mass="30149">MKILMKKLFILVICVACVQSDCDVCQSSNNVACHKENVFSLCINGIPTEDFITCPENHVCTTDPNVCYPLPEAKPTCVRNSNQCGVCNKNNVYACVNETTIAFCYGADKPVEGADVSYCLGDTVCDIYSQDGFCTESHISKPSCVTNDDTTTTETSNTESTTTETSNTESTTESSTTTSEPVTETTDPTTTTTDSIVTPTEIPTTTTLPTPTVPSLPRDPDTICKDAATTGSFYADDPTCTTFVVCYISGTSLAGIKKNCQLGQYFPPGAKFCSAPKPDVCL</sequence>
<feature type="chain" id="PRO_5005535487" description="Chitin-binding type-2 domain-containing protein" evidence="2">
    <location>
        <begin position="21"/>
        <end position="282"/>
    </location>
</feature>
<evidence type="ECO:0000313" key="5">
    <source>
        <dbReference type="Proteomes" id="UP000037069"/>
    </source>
</evidence>
<proteinExistence type="predicted"/>